<feature type="compositionally biased region" description="Polar residues" evidence="6">
    <location>
        <begin position="389"/>
        <end position="401"/>
    </location>
</feature>
<dbReference type="Pfam" id="PF13379">
    <property type="entry name" value="NMT1_2"/>
    <property type="match status" value="1"/>
</dbReference>
<sequence>MGQVERPKVRVGFIPLIDCAPVLFAEVLGLYERHGLDVELLREVSWSNIRDKLAVGLLDAAHMLSPMPLATTLGIDSVNVPMIAAMTLHLNGNSITLSNALWREIEDAAPEHVGDHRPAGAPLDARALAAVVARRACEGRPPITLASVFTYSSHNHLLRLWLASGGIDPDRDVRLTVVPPPHMVAHLSGGTIDGYCVGEPWNQQSATLGIGRIAASSRQIWDSMPEKVLGTTEAWAQRNPKTLIALVKAIIEACAWLDEPANRPEAARILAMPRFLNVPADVIGRSLSLPDFHIFHRQLANFPWRSHADWYLSQMVRWGQVESRPDMRAVADRVFRSDIYRAAASELGLPCPLGDRKVEGAHSDPWILPTNGAPVAMGPDSFLDGSVFDPNNETSTTFKQQESNHGD</sequence>
<reference evidence="7 8" key="1">
    <citation type="submission" date="2021-06" db="EMBL/GenBank/DDBJ databases">
        <authorList>
            <person name="Lee D.H."/>
        </authorList>
    </citation>
    <scope>NUCLEOTIDE SEQUENCE [LARGE SCALE GENOMIC DNA]</scope>
    <source>
        <strain evidence="7 8">MMS21-HV4-11</strain>
    </source>
</reference>
<keyword evidence="4" id="KW-0997">Cell inner membrane</keyword>
<dbReference type="PANTHER" id="PTHR30024">
    <property type="entry name" value="ALIPHATIC SULFONATES-BINDING PROTEIN-RELATED"/>
    <property type="match status" value="1"/>
</dbReference>
<keyword evidence="5" id="KW-0472">Membrane</keyword>
<accession>A0ABS6IEQ0</accession>
<evidence type="ECO:0000256" key="6">
    <source>
        <dbReference type="SAM" id="MobiDB-lite"/>
    </source>
</evidence>
<evidence type="ECO:0000256" key="1">
    <source>
        <dbReference type="ARBA" id="ARBA00004308"/>
    </source>
</evidence>
<keyword evidence="3" id="KW-1003">Cell membrane</keyword>
<name>A0ABS6IEQ0_9HYPH</name>
<dbReference type="EMBL" id="JAHOPB010000001">
    <property type="protein sequence ID" value="MBU8873082.1"/>
    <property type="molecule type" value="Genomic_DNA"/>
</dbReference>
<dbReference type="InterPro" id="IPR044527">
    <property type="entry name" value="NrtA/CpmA_ABC-bd_dom"/>
</dbReference>
<comment type="caution">
    <text evidence="7">The sequence shown here is derived from an EMBL/GenBank/DDBJ whole genome shotgun (WGS) entry which is preliminary data.</text>
</comment>
<organism evidence="7 8">
    <name type="scientific">Reyranella humidisoli</name>
    <dbReference type="NCBI Taxonomy" id="2849149"/>
    <lineage>
        <taxon>Bacteria</taxon>
        <taxon>Pseudomonadati</taxon>
        <taxon>Pseudomonadota</taxon>
        <taxon>Alphaproteobacteria</taxon>
        <taxon>Hyphomicrobiales</taxon>
        <taxon>Reyranellaceae</taxon>
        <taxon>Reyranella</taxon>
    </lineage>
</organism>
<evidence type="ECO:0000256" key="3">
    <source>
        <dbReference type="ARBA" id="ARBA00022475"/>
    </source>
</evidence>
<feature type="region of interest" description="Disordered" evidence="6">
    <location>
        <begin position="382"/>
        <end position="407"/>
    </location>
</feature>
<keyword evidence="8" id="KW-1185">Reference proteome</keyword>
<protein>
    <submittedName>
        <fullName evidence="7">ABC transporter substrate-binding protein</fullName>
    </submittedName>
</protein>
<proteinExistence type="predicted"/>
<gene>
    <name evidence="7" type="ORF">KQ910_04875</name>
</gene>
<evidence type="ECO:0000313" key="7">
    <source>
        <dbReference type="EMBL" id="MBU8873082.1"/>
    </source>
</evidence>
<dbReference type="CDD" id="cd13553">
    <property type="entry name" value="PBP2_NrtA_CpmA_like"/>
    <property type="match status" value="1"/>
</dbReference>
<evidence type="ECO:0000256" key="5">
    <source>
        <dbReference type="ARBA" id="ARBA00023136"/>
    </source>
</evidence>
<dbReference type="Proteomes" id="UP000727907">
    <property type="component" value="Unassembled WGS sequence"/>
</dbReference>
<dbReference type="PANTHER" id="PTHR30024:SF43">
    <property type="entry name" value="BLL4572 PROTEIN"/>
    <property type="match status" value="1"/>
</dbReference>
<comment type="subcellular location">
    <subcellularLocation>
        <location evidence="1">Endomembrane system</location>
    </subcellularLocation>
</comment>
<evidence type="ECO:0000256" key="2">
    <source>
        <dbReference type="ARBA" id="ARBA00022448"/>
    </source>
</evidence>
<keyword evidence="2" id="KW-0813">Transport</keyword>
<dbReference type="RefSeq" id="WP_216957350.1">
    <property type="nucleotide sequence ID" value="NZ_JAHOPB010000001.1"/>
</dbReference>
<evidence type="ECO:0000256" key="4">
    <source>
        <dbReference type="ARBA" id="ARBA00022519"/>
    </source>
</evidence>
<evidence type="ECO:0000313" key="8">
    <source>
        <dbReference type="Proteomes" id="UP000727907"/>
    </source>
</evidence>